<feature type="region of interest" description="Disordered" evidence="1">
    <location>
        <begin position="152"/>
        <end position="176"/>
    </location>
</feature>
<feature type="compositionally biased region" description="Basic and acidic residues" evidence="1">
    <location>
        <begin position="211"/>
        <end position="249"/>
    </location>
</feature>
<accession>A0AAD5SKZ8</accession>
<feature type="compositionally biased region" description="Polar residues" evidence="1">
    <location>
        <begin position="152"/>
        <end position="166"/>
    </location>
</feature>
<proteinExistence type="predicted"/>
<name>A0AAD5SKZ8_9FUNG</name>
<reference evidence="2" key="1">
    <citation type="submission" date="2020-05" db="EMBL/GenBank/DDBJ databases">
        <title>Phylogenomic resolution of chytrid fungi.</title>
        <authorList>
            <person name="Stajich J.E."/>
            <person name="Amses K."/>
            <person name="Simmons R."/>
            <person name="Seto K."/>
            <person name="Myers J."/>
            <person name="Bonds A."/>
            <person name="Quandt C.A."/>
            <person name="Barry K."/>
            <person name="Liu P."/>
            <person name="Grigoriev I."/>
            <person name="Longcore J.E."/>
            <person name="James T.Y."/>
        </authorList>
    </citation>
    <scope>NUCLEOTIDE SEQUENCE</scope>
    <source>
        <strain evidence="2">JEL0318</strain>
    </source>
</reference>
<protein>
    <submittedName>
        <fullName evidence="2">Uncharacterized protein</fullName>
    </submittedName>
</protein>
<feature type="region of interest" description="Disordered" evidence="1">
    <location>
        <begin position="211"/>
        <end position="261"/>
    </location>
</feature>
<gene>
    <name evidence="2" type="ORF">HK097_005347</name>
</gene>
<evidence type="ECO:0000313" key="3">
    <source>
        <dbReference type="Proteomes" id="UP001212841"/>
    </source>
</evidence>
<sequence>MAVSIRITLEQAEKEEDNASQSKWLERARESLYTYIYLITFAAYLEQVDLCEEGDSDGTWDFVMVDSLQSDREGKVGMRSAVHAMRVWEEEGEENGEGFDVLEVGKEVVSVKAGANVPKAGNLSSSRRDHFPKHFFMTNLFLCDLDHTTPSGVTDTPQSATFSSSRPQEDVPPALPNAQASLPLAASSLPPGLQLATPIAAVSTGIQIQHNEDGRHKEDGQPDEGQKPEGEEHPTTPTDQRQEDGEREVTASPSGVPQQYPVELTQISALTRQVLAEGPKQSTPKLDGITHLFESDRLQVYAIVTRVESSTGHQIVSTYTLKTTTG</sequence>
<keyword evidence="3" id="KW-1185">Reference proteome</keyword>
<organism evidence="2 3">
    <name type="scientific">Rhizophlyctis rosea</name>
    <dbReference type="NCBI Taxonomy" id="64517"/>
    <lineage>
        <taxon>Eukaryota</taxon>
        <taxon>Fungi</taxon>
        <taxon>Fungi incertae sedis</taxon>
        <taxon>Chytridiomycota</taxon>
        <taxon>Chytridiomycota incertae sedis</taxon>
        <taxon>Chytridiomycetes</taxon>
        <taxon>Rhizophlyctidales</taxon>
        <taxon>Rhizophlyctidaceae</taxon>
        <taxon>Rhizophlyctis</taxon>
    </lineage>
</organism>
<dbReference type="AlphaFoldDB" id="A0AAD5SKZ8"/>
<evidence type="ECO:0000256" key="1">
    <source>
        <dbReference type="SAM" id="MobiDB-lite"/>
    </source>
</evidence>
<dbReference type="Proteomes" id="UP001212841">
    <property type="component" value="Unassembled WGS sequence"/>
</dbReference>
<dbReference type="EMBL" id="JADGJD010000025">
    <property type="protein sequence ID" value="KAJ3056670.1"/>
    <property type="molecule type" value="Genomic_DNA"/>
</dbReference>
<evidence type="ECO:0000313" key="2">
    <source>
        <dbReference type="EMBL" id="KAJ3056670.1"/>
    </source>
</evidence>
<comment type="caution">
    <text evidence="2">The sequence shown here is derived from an EMBL/GenBank/DDBJ whole genome shotgun (WGS) entry which is preliminary data.</text>
</comment>